<organism evidence="3 4">
    <name type="scientific">Enemella dayhoffiae</name>
    <dbReference type="NCBI Taxonomy" id="2016507"/>
    <lineage>
        <taxon>Bacteria</taxon>
        <taxon>Bacillati</taxon>
        <taxon>Actinomycetota</taxon>
        <taxon>Actinomycetes</taxon>
        <taxon>Propionibacteriales</taxon>
        <taxon>Propionibacteriaceae</taxon>
        <taxon>Enemella</taxon>
    </lineage>
</organism>
<name>A0A255GTR5_9ACTN</name>
<dbReference type="EMBL" id="NMVQ01000045">
    <property type="protein sequence ID" value="OYO18126.1"/>
    <property type="molecule type" value="Genomic_DNA"/>
</dbReference>
<dbReference type="InterPro" id="IPR036388">
    <property type="entry name" value="WH-like_DNA-bd_sf"/>
</dbReference>
<feature type="region of interest" description="Disordered" evidence="1">
    <location>
        <begin position="143"/>
        <end position="174"/>
    </location>
</feature>
<dbReference type="RefSeq" id="WP_094365215.1">
    <property type="nucleotide sequence ID" value="NZ_NMVQ01000045.1"/>
</dbReference>
<dbReference type="PROSITE" id="PS50995">
    <property type="entry name" value="HTH_MARR_2"/>
    <property type="match status" value="1"/>
</dbReference>
<dbReference type="Proteomes" id="UP000216311">
    <property type="component" value="Unassembled WGS sequence"/>
</dbReference>
<dbReference type="InterPro" id="IPR011991">
    <property type="entry name" value="ArsR-like_HTH"/>
</dbReference>
<dbReference type="Pfam" id="PF01047">
    <property type="entry name" value="MarR"/>
    <property type="match status" value="1"/>
</dbReference>
<proteinExistence type="predicted"/>
<dbReference type="InterPro" id="IPR036390">
    <property type="entry name" value="WH_DNA-bd_sf"/>
</dbReference>
<dbReference type="OrthoDB" id="122135at2"/>
<evidence type="ECO:0000313" key="4">
    <source>
        <dbReference type="Proteomes" id="UP000216311"/>
    </source>
</evidence>
<feature type="domain" description="HTH marR-type" evidence="2">
    <location>
        <begin position="1"/>
        <end position="138"/>
    </location>
</feature>
<dbReference type="PANTHER" id="PTHR39515:SF2">
    <property type="entry name" value="HTH-TYPE TRANSCRIPTIONAL REGULATOR RV0880"/>
    <property type="match status" value="1"/>
</dbReference>
<reference evidence="3 4" key="1">
    <citation type="submission" date="2017-07" db="EMBL/GenBank/DDBJ databases">
        <title>Draft whole genome sequences of clinical Proprionibacteriaceae strains.</title>
        <authorList>
            <person name="Bernier A.-M."/>
            <person name="Bernard K."/>
            <person name="Domingo M.-C."/>
        </authorList>
    </citation>
    <scope>NUCLEOTIDE SEQUENCE [LARGE SCALE GENOMIC DNA]</scope>
    <source>
        <strain evidence="3 4">NML 130396</strain>
    </source>
</reference>
<dbReference type="GO" id="GO:0003700">
    <property type="term" value="F:DNA-binding transcription factor activity"/>
    <property type="evidence" value="ECO:0007669"/>
    <property type="project" value="InterPro"/>
</dbReference>
<dbReference type="SUPFAM" id="SSF46785">
    <property type="entry name" value="Winged helix' DNA-binding domain"/>
    <property type="match status" value="1"/>
</dbReference>
<protein>
    <recommendedName>
        <fullName evidence="2">HTH marR-type domain-containing protein</fullName>
    </recommendedName>
</protein>
<dbReference type="InterPro" id="IPR052526">
    <property type="entry name" value="HTH-type_Bedaq_tolerance"/>
</dbReference>
<comment type="caution">
    <text evidence="3">The sequence shown here is derived from an EMBL/GenBank/DDBJ whole genome shotgun (WGS) entry which is preliminary data.</text>
</comment>
<dbReference type="CDD" id="cd00090">
    <property type="entry name" value="HTH_ARSR"/>
    <property type="match status" value="1"/>
</dbReference>
<dbReference type="InterPro" id="IPR000835">
    <property type="entry name" value="HTH_MarR-typ"/>
</dbReference>
<accession>A0A255GTR5</accession>
<evidence type="ECO:0000313" key="3">
    <source>
        <dbReference type="EMBL" id="OYO18126.1"/>
    </source>
</evidence>
<dbReference type="PANTHER" id="PTHR39515">
    <property type="entry name" value="CONSERVED PROTEIN"/>
    <property type="match status" value="1"/>
</dbReference>
<gene>
    <name evidence="3" type="ORF">CGZ93_16380</name>
</gene>
<evidence type="ECO:0000259" key="2">
    <source>
        <dbReference type="PROSITE" id="PS50995"/>
    </source>
</evidence>
<evidence type="ECO:0000256" key="1">
    <source>
        <dbReference type="SAM" id="MobiDB-lite"/>
    </source>
</evidence>
<dbReference type="SMART" id="SM00347">
    <property type="entry name" value="HTH_MARR"/>
    <property type="match status" value="1"/>
</dbReference>
<feature type="compositionally biased region" description="Basic and acidic residues" evidence="1">
    <location>
        <begin position="152"/>
        <end position="161"/>
    </location>
</feature>
<dbReference type="AlphaFoldDB" id="A0A255GTR5"/>
<sequence>MPNSPTSTAVADRLIDAMVSIGRSAQRSSRLTMDRGSYFLLGVLQQRGQLRLTGLAEAADLDVSTTSRHVRQLEGQGLVVGHADPADGRAKLFTLTPAGEETMRRARAERRQLLTERLGAWSADDVAALERLMTRLANEVGQSTFHPCTPLLDKDSDDQRENQNPTRARNEQHG</sequence>
<keyword evidence="4" id="KW-1185">Reference proteome</keyword>
<dbReference type="Gene3D" id="1.10.10.10">
    <property type="entry name" value="Winged helix-like DNA-binding domain superfamily/Winged helix DNA-binding domain"/>
    <property type="match status" value="1"/>
</dbReference>